<evidence type="ECO:0000313" key="1">
    <source>
        <dbReference type="EMBL" id="MBI5249796.1"/>
    </source>
</evidence>
<dbReference type="SUPFAM" id="SSF51556">
    <property type="entry name" value="Metallo-dependent hydrolases"/>
    <property type="match status" value="1"/>
</dbReference>
<dbReference type="Proteomes" id="UP000807825">
    <property type="component" value="Unassembled WGS sequence"/>
</dbReference>
<sequence>MPYLVLDAHAHCGLTLPYEDIAREWRLGEINGGVLFSPVEEIYNRNDPFFTDSPQYAKSRASVHRYLLERAQDGSVFPYYFVWNDFHPVPEGFAGIKWHRHSDEPVYSYGTPECTKMIEEICRRRLPVILEEEFHNTTAYLREISGRTVVIVPHMGALNGGYYRLKKAGVFEAQNVWVDTALGGREEIRDFASTYGMNRIVFGSDYPFGT</sequence>
<dbReference type="GO" id="GO:0016787">
    <property type="term" value="F:hydrolase activity"/>
    <property type="evidence" value="ECO:0007669"/>
    <property type="project" value="UniProtKB-KW"/>
</dbReference>
<name>A0A9D6Z652_9BACT</name>
<dbReference type="AlphaFoldDB" id="A0A9D6Z652"/>
<dbReference type="InterPro" id="IPR032466">
    <property type="entry name" value="Metal_Hydrolase"/>
</dbReference>
<feature type="non-terminal residue" evidence="1">
    <location>
        <position position="210"/>
    </location>
</feature>
<proteinExistence type="predicted"/>
<protein>
    <submittedName>
        <fullName evidence="1">Metal-dependent hydrolase</fullName>
    </submittedName>
</protein>
<comment type="caution">
    <text evidence="1">The sequence shown here is derived from an EMBL/GenBank/DDBJ whole genome shotgun (WGS) entry which is preliminary data.</text>
</comment>
<accession>A0A9D6Z652</accession>
<keyword evidence="1" id="KW-0378">Hydrolase</keyword>
<evidence type="ECO:0000313" key="2">
    <source>
        <dbReference type="Proteomes" id="UP000807825"/>
    </source>
</evidence>
<gene>
    <name evidence="1" type="ORF">HY912_09890</name>
</gene>
<reference evidence="1" key="1">
    <citation type="submission" date="2020-07" db="EMBL/GenBank/DDBJ databases">
        <title>Huge and variable diversity of episymbiotic CPR bacteria and DPANN archaea in groundwater ecosystems.</title>
        <authorList>
            <person name="He C.Y."/>
            <person name="Keren R."/>
            <person name="Whittaker M."/>
            <person name="Farag I.F."/>
            <person name="Doudna J."/>
            <person name="Cate J.H.D."/>
            <person name="Banfield J.F."/>
        </authorList>
    </citation>
    <scope>NUCLEOTIDE SEQUENCE</scope>
    <source>
        <strain evidence="1">NC_groundwater_1664_Pr3_B-0.1um_52_9</strain>
    </source>
</reference>
<dbReference type="EMBL" id="JACRDE010000265">
    <property type="protein sequence ID" value="MBI5249796.1"/>
    <property type="molecule type" value="Genomic_DNA"/>
</dbReference>
<organism evidence="1 2">
    <name type="scientific">Desulfomonile tiedjei</name>
    <dbReference type="NCBI Taxonomy" id="2358"/>
    <lineage>
        <taxon>Bacteria</taxon>
        <taxon>Pseudomonadati</taxon>
        <taxon>Thermodesulfobacteriota</taxon>
        <taxon>Desulfomonilia</taxon>
        <taxon>Desulfomonilales</taxon>
        <taxon>Desulfomonilaceae</taxon>
        <taxon>Desulfomonile</taxon>
    </lineage>
</organism>
<dbReference type="Gene3D" id="3.20.20.140">
    <property type="entry name" value="Metal-dependent hydrolases"/>
    <property type="match status" value="1"/>
</dbReference>